<gene>
    <name evidence="2" type="ORF">GOBAR_AA32360</name>
</gene>
<accession>A0A2P5WB62</accession>
<dbReference type="PROSITE" id="PS51257">
    <property type="entry name" value="PROKAR_LIPOPROTEIN"/>
    <property type="match status" value="1"/>
</dbReference>
<proteinExistence type="predicted"/>
<feature type="compositionally biased region" description="Gly residues" evidence="1">
    <location>
        <begin position="67"/>
        <end position="80"/>
    </location>
</feature>
<sequence>MGKILGINPYIVSSCMFQERQIKLARKGPKLDGSVYWMEETTTAVMDVVNVDRRRYQPCTRQSTTGGTRGKGRGNTCGGY</sequence>
<dbReference type="EMBL" id="KZ668311">
    <property type="protein sequence ID" value="PPR88334.1"/>
    <property type="molecule type" value="Genomic_DNA"/>
</dbReference>
<reference evidence="2 3" key="1">
    <citation type="submission" date="2015-01" db="EMBL/GenBank/DDBJ databases">
        <title>Genome of allotetraploid Gossypium barbadense reveals genomic plasticity and fiber elongation in cotton evolution.</title>
        <authorList>
            <person name="Chen X."/>
            <person name="Liu X."/>
            <person name="Zhao B."/>
            <person name="Zheng H."/>
            <person name="Hu Y."/>
            <person name="Lu G."/>
            <person name="Yang C."/>
            <person name="Chen J."/>
            <person name="Shan C."/>
            <person name="Zhang L."/>
            <person name="Zhou Y."/>
            <person name="Wang L."/>
            <person name="Guo W."/>
            <person name="Bai Y."/>
            <person name="Ruan J."/>
            <person name="Shangguan X."/>
            <person name="Mao Y."/>
            <person name="Jiang J."/>
            <person name="Zhu Y."/>
            <person name="Lei J."/>
            <person name="Kang H."/>
            <person name="Chen S."/>
            <person name="He X."/>
            <person name="Wang R."/>
            <person name="Wang Y."/>
            <person name="Chen J."/>
            <person name="Wang L."/>
            <person name="Yu S."/>
            <person name="Wang B."/>
            <person name="Wei J."/>
            <person name="Song S."/>
            <person name="Lu X."/>
            <person name="Gao Z."/>
            <person name="Gu W."/>
            <person name="Deng X."/>
            <person name="Ma D."/>
            <person name="Wang S."/>
            <person name="Liang W."/>
            <person name="Fang L."/>
            <person name="Cai C."/>
            <person name="Zhu X."/>
            <person name="Zhou B."/>
            <person name="Zhang Y."/>
            <person name="Chen Z."/>
            <person name="Xu S."/>
            <person name="Zhu R."/>
            <person name="Wang S."/>
            <person name="Zhang T."/>
            <person name="Zhao G."/>
        </authorList>
    </citation>
    <scope>NUCLEOTIDE SEQUENCE [LARGE SCALE GENOMIC DNA]</scope>
    <source>
        <strain evidence="3">cv. Xinhai21</strain>
        <tissue evidence="2">Leaf</tissue>
    </source>
</reference>
<protein>
    <submittedName>
        <fullName evidence="2">Uncharacterized protein</fullName>
    </submittedName>
</protein>
<dbReference type="Proteomes" id="UP000239757">
    <property type="component" value="Unassembled WGS sequence"/>
</dbReference>
<evidence type="ECO:0000313" key="3">
    <source>
        <dbReference type="Proteomes" id="UP000239757"/>
    </source>
</evidence>
<evidence type="ECO:0000313" key="2">
    <source>
        <dbReference type="EMBL" id="PPR88334.1"/>
    </source>
</evidence>
<dbReference type="AlphaFoldDB" id="A0A2P5WB62"/>
<evidence type="ECO:0000256" key="1">
    <source>
        <dbReference type="SAM" id="MobiDB-lite"/>
    </source>
</evidence>
<organism evidence="2 3">
    <name type="scientific">Gossypium barbadense</name>
    <name type="common">Sea Island cotton</name>
    <name type="synonym">Hibiscus barbadensis</name>
    <dbReference type="NCBI Taxonomy" id="3634"/>
    <lineage>
        <taxon>Eukaryota</taxon>
        <taxon>Viridiplantae</taxon>
        <taxon>Streptophyta</taxon>
        <taxon>Embryophyta</taxon>
        <taxon>Tracheophyta</taxon>
        <taxon>Spermatophyta</taxon>
        <taxon>Magnoliopsida</taxon>
        <taxon>eudicotyledons</taxon>
        <taxon>Gunneridae</taxon>
        <taxon>Pentapetalae</taxon>
        <taxon>rosids</taxon>
        <taxon>malvids</taxon>
        <taxon>Malvales</taxon>
        <taxon>Malvaceae</taxon>
        <taxon>Malvoideae</taxon>
        <taxon>Gossypium</taxon>
    </lineage>
</organism>
<name>A0A2P5WB62_GOSBA</name>
<feature type="region of interest" description="Disordered" evidence="1">
    <location>
        <begin position="60"/>
        <end position="80"/>
    </location>
</feature>